<evidence type="ECO:0000313" key="5">
    <source>
        <dbReference type="Proteomes" id="UP000037696"/>
    </source>
</evidence>
<proteinExistence type="inferred from homology"/>
<dbReference type="PANTHER" id="PTHR10366">
    <property type="entry name" value="NAD DEPENDENT EPIMERASE/DEHYDRATASE"/>
    <property type="match status" value="1"/>
</dbReference>
<reference evidence="4 5" key="1">
    <citation type="submission" date="2015-08" db="EMBL/GenBank/DDBJ databases">
        <title>Genome sequencing of Penicillium nordicum.</title>
        <authorList>
            <person name="Nguyen H.D."/>
            <person name="Seifert K.A."/>
        </authorList>
    </citation>
    <scope>NUCLEOTIDE SEQUENCE [LARGE SCALE GENOMIC DNA]</scope>
    <source>
        <strain evidence="4 5">DAOMC 185683</strain>
    </source>
</reference>
<dbReference type="Gene3D" id="3.40.50.720">
    <property type="entry name" value="NAD(P)-binding Rossmann-like Domain"/>
    <property type="match status" value="1"/>
</dbReference>
<dbReference type="PANTHER" id="PTHR10366:SF562">
    <property type="entry name" value="ALDEHYDE REDUCTASE II (AFU_ORTHOLOGUE AFUA_1G11360)"/>
    <property type="match status" value="1"/>
</dbReference>
<evidence type="ECO:0000313" key="4">
    <source>
        <dbReference type="EMBL" id="KOS43465.1"/>
    </source>
</evidence>
<dbReference type="STRING" id="229535.A0A0M9WG07"/>
<keyword evidence="5" id="KW-1185">Reference proteome</keyword>
<evidence type="ECO:0000256" key="2">
    <source>
        <dbReference type="ARBA" id="ARBA00023445"/>
    </source>
</evidence>
<dbReference type="EMBL" id="LHQQ01000081">
    <property type="protein sequence ID" value="KOS43465.1"/>
    <property type="molecule type" value="Genomic_DNA"/>
</dbReference>
<feature type="domain" description="NAD-dependent epimerase/dehydratase" evidence="3">
    <location>
        <begin position="14"/>
        <end position="258"/>
    </location>
</feature>
<dbReference type="Proteomes" id="UP000037696">
    <property type="component" value="Unassembled WGS sequence"/>
</dbReference>
<protein>
    <recommendedName>
        <fullName evidence="3">NAD-dependent epimerase/dehydratase domain-containing protein</fullName>
    </recommendedName>
</protein>
<dbReference type="SUPFAM" id="SSF51735">
    <property type="entry name" value="NAD(P)-binding Rossmann-fold domains"/>
    <property type="match status" value="1"/>
</dbReference>
<dbReference type="InterPro" id="IPR050425">
    <property type="entry name" value="NAD(P)_dehydrat-like"/>
</dbReference>
<evidence type="ECO:0000256" key="1">
    <source>
        <dbReference type="ARBA" id="ARBA00023002"/>
    </source>
</evidence>
<keyword evidence="1" id="KW-0560">Oxidoreductase</keyword>
<dbReference type="Pfam" id="PF01370">
    <property type="entry name" value="Epimerase"/>
    <property type="match status" value="1"/>
</dbReference>
<dbReference type="OrthoDB" id="2735536at2759"/>
<comment type="caution">
    <text evidence="4">The sequence shown here is derived from an EMBL/GenBank/DDBJ whole genome shotgun (WGS) entry which is preliminary data.</text>
</comment>
<sequence length="341" mass="37393">MSDVKDTIPRGSKILVTGANGFIGSHVVDQLLSLGYLVRGTIRKPKPWLNELFDRKYGKGKFETCIVSDLTSEIEWEGAIKEVAGIIHVAADLSMNPDPNITIPHAIKATVNLLKAASQQATVKRIVLTSSSTAAYLPKPNEEGIVLTTDTWNDAAIQVAWDESIPREGKGYIVYGASKTESERAAFKWVKENDPPFVLNTILPGITFGKILAPEIRGSTQSFIGNILKGDGAALGSLPSQWYVDVTDVARLHIIALLLPSINSERIFAFAATHTWTDIIRILRKLRPDNLLIPPEPENEPRDLSDVVPSRRAEQLLKSYFNRSGWVSLEGSIAEGISGAW</sequence>
<gene>
    <name evidence="4" type="ORF">ACN38_g5675</name>
</gene>
<name>A0A0M9WG07_9EURO</name>
<accession>A0A0M9WG07</accession>
<dbReference type="AlphaFoldDB" id="A0A0M9WG07"/>
<dbReference type="GO" id="GO:0016616">
    <property type="term" value="F:oxidoreductase activity, acting on the CH-OH group of donors, NAD or NADP as acceptor"/>
    <property type="evidence" value="ECO:0007669"/>
    <property type="project" value="TreeGrafter"/>
</dbReference>
<organism evidence="4 5">
    <name type="scientific">Penicillium nordicum</name>
    <dbReference type="NCBI Taxonomy" id="229535"/>
    <lineage>
        <taxon>Eukaryota</taxon>
        <taxon>Fungi</taxon>
        <taxon>Dikarya</taxon>
        <taxon>Ascomycota</taxon>
        <taxon>Pezizomycotina</taxon>
        <taxon>Eurotiomycetes</taxon>
        <taxon>Eurotiomycetidae</taxon>
        <taxon>Eurotiales</taxon>
        <taxon>Aspergillaceae</taxon>
        <taxon>Penicillium</taxon>
    </lineage>
</organism>
<comment type="similarity">
    <text evidence="2">Belongs to the NAD(P)-dependent epimerase/dehydratase family. Dihydroflavonol-4-reductase subfamily.</text>
</comment>
<dbReference type="InterPro" id="IPR001509">
    <property type="entry name" value="Epimerase_deHydtase"/>
</dbReference>
<evidence type="ECO:0000259" key="3">
    <source>
        <dbReference type="Pfam" id="PF01370"/>
    </source>
</evidence>
<dbReference type="InterPro" id="IPR036291">
    <property type="entry name" value="NAD(P)-bd_dom_sf"/>
</dbReference>